<organism evidence="1 2">
    <name type="scientific">Thermoanaerobaculum aquaticum</name>
    <dbReference type="NCBI Taxonomy" id="1312852"/>
    <lineage>
        <taxon>Bacteria</taxon>
        <taxon>Pseudomonadati</taxon>
        <taxon>Acidobacteriota</taxon>
        <taxon>Thermoanaerobaculia</taxon>
        <taxon>Thermoanaerobaculales</taxon>
        <taxon>Thermoanaerobaculaceae</taxon>
        <taxon>Thermoanaerobaculum</taxon>
    </lineage>
</organism>
<reference evidence="1 2" key="1">
    <citation type="submission" date="2014-04" db="EMBL/GenBank/DDBJ databases">
        <title>The Genome Sequence of Thermoanaerobaculum aquaticum MP-01, The First Cultivated Group 23 Acidobacterium.</title>
        <authorList>
            <person name="Stamps B.W."/>
            <person name="Losey N.A."/>
            <person name="Lawson P.A."/>
            <person name="Stevenson B.S."/>
        </authorList>
    </citation>
    <scope>NUCLEOTIDE SEQUENCE [LARGE SCALE GENOMIC DNA]</scope>
    <source>
        <strain evidence="1 2">MP-01</strain>
    </source>
</reference>
<dbReference type="Proteomes" id="UP000027284">
    <property type="component" value="Unassembled WGS sequence"/>
</dbReference>
<accession>A0A062XL67</accession>
<evidence type="ECO:0000313" key="2">
    <source>
        <dbReference type="Proteomes" id="UP000027284"/>
    </source>
</evidence>
<dbReference type="STRING" id="1312852.EG19_05960"/>
<keyword evidence="2" id="KW-1185">Reference proteome</keyword>
<dbReference type="RefSeq" id="WP_038049828.1">
    <property type="nucleotide sequence ID" value="NZ_JMFG01000023.1"/>
</dbReference>
<gene>
    <name evidence="1" type="ORF">EG19_05960</name>
</gene>
<comment type="caution">
    <text evidence="1">The sequence shown here is derived from an EMBL/GenBank/DDBJ whole genome shotgun (WGS) entry which is preliminary data.</text>
</comment>
<protein>
    <submittedName>
        <fullName evidence="1">Uncharacterized protein</fullName>
    </submittedName>
</protein>
<evidence type="ECO:0000313" key="1">
    <source>
        <dbReference type="EMBL" id="KDA53292.1"/>
    </source>
</evidence>
<name>A0A062XL67_9BACT</name>
<sequence length="770" mass="86852">MEFPAATVEHALQAPEVLGVYLTSADRGGGWRGFFGEAASRVPAPFWLYGDDERTIVTLGFPFQVTSSWEGFCRELARLLELEARYRLARLQGQSFDKQPLVKKREELLAQATPLLAHALEQDFGRLFPEILWLALSRETALRFSDLRGEVVSWAPGTGKLDLAKITYLAAQRVVEVLENAEQQAVHWLKSAAPWVNPETGRRFGQLLRQDLVPFVSLQATRDQQELDLFLAGRLGLEPAQFRRVVAEKAEALDVLRNKDPGFLETLALLDEEAPSLPSVRLLFHPPTLRLLSVWRHPATPRLSAELFSLLEDLGGRLRRFEVVAALRARILPVASSGSRLVAKSGSQVVRLSPSVRAFDFTSPTVVPSAVRRYGLVYDLVEFTQILEDLRRRGLRAELEALRFMLRFQYEWEKLRTEHRLRLEKFLGDGAFYSCRSAQSLFFAAVQGRLIYEELREQGCPFNHGLRMALNVGTYHLLPMMGGQKVSFEFFGQGLVELSRLTTGKSSKEVEDIADFLVARGYDLHKVLEFLEPVRHESRLPEFAQERPYAAYLLENGELQNLGTVLTEAFLRELELEWSNPRLGQVEAWGLPWLVVMAGMGGTGPWAGLRFLGVIHPKGLEPFPLYEMVAWRQAPPGLAMLPPGTPLLSTLRSLAQGVSPVSQSAASEELDPRLCVASSLEDDGRRAWYLGLWYEETDALHAAFRVPLVPSGLQEGEPFEAWLFRNREELAKLYQALRRKSVGAMLPLDHLRHREGYFACLLSAPHRSPR</sequence>
<proteinExistence type="predicted"/>
<dbReference type="AlphaFoldDB" id="A0A062XL67"/>
<dbReference type="EMBL" id="JMFG01000023">
    <property type="protein sequence ID" value="KDA53292.1"/>
    <property type="molecule type" value="Genomic_DNA"/>
</dbReference>